<evidence type="ECO:0000256" key="2">
    <source>
        <dbReference type="ARBA" id="ARBA00022729"/>
    </source>
</evidence>
<sequence length="268" mass="28612">MRAMAARIRFYRSAGTPFGSEYSVTADGSRIAVLGRHFQSSRTATMTVKKVRIAIAVAGLLFVAPFAAQAADMPQPAYKAPPVYIAPFTWTGFYVGVNGGYMRGTSQWTGGAGDFSVSPNGWMIGGTLGYNIQTGNWVWGVEGDIDYANLKGTTNGCSSCTTKQTWLSTVRGRIGWAFDRWMPYITGGGAFGNAYVSTAGGSVDRTKGGWTAGGGLEWAFADRWSAKAEYLYVDLGSASCGYATCILPADATVSFKANLVRAGVNYRF</sequence>
<reference evidence="8 9" key="1">
    <citation type="submission" date="2018-07" db="EMBL/GenBank/DDBJ databases">
        <authorList>
            <person name="Quirk P.G."/>
            <person name="Krulwich T.A."/>
        </authorList>
    </citation>
    <scope>NUCLEOTIDE SEQUENCE [LARGE SCALE GENOMIC DNA]</scope>
    <source>
        <strain evidence="8 9">CC-BB4</strain>
    </source>
</reference>
<keyword evidence="6" id="KW-1133">Transmembrane helix</keyword>
<evidence type="ECO:0000313" key="8">
    <source>
        <dbReference type="EMBL" id="AXK79113.1"/>
    </source>
</evidence>
<accession>A0A345ZQB6</accession>
<dbReference type="AlphaFoldDB" id="A0A345ZQB6"/>
<dbReference type="EMBL" id="CP031417">
    <property type="protein sequence ID" value="AXK79113.1"/>
    <property type="molecule type" value="Genomic_DNA"/>
</dbReference>
<dbReference type="InterPro" id="IPR027385">
    <property type="entry name" value="Beta-barrel_OMP"/>
</dbReference>
<dbReference type="InterPro" id="IPR051692">
    <property type="entry name" value="OMP-like"/>
</dbReference>
<keyword evidence="3 6" id="KW-0472">Membrane</keyword>
<proteinExistence type="inferred from homology"/>
<protein>
    <submittedName>
        <fullName evidence="8">Porin family protein</fullName>
    </submittedName>
</protein>
<name>A0A345ZQB6_9HYPH</name>
<evidence type="ECO:0000256" key="5">
    <source>
        <dbReference type="ARBA" id="ARBA00038306"/>
    </source>
</evidence>
<dbReference type="Proteomes" id="UP000254889">
    <property type="component" value="Chromosome"/>
</dbReference>
<organism evidence="8 9">
    <name type="scientific">Pseudolabrys taiwanensis</name>
    <dbReference type="NCBI Taxonomy" id="331696"/>
    <lineage>
        <taxon>Bacteria</taxon>
        <taxon>Pseudomonadati</taxon>
        <taxon>Pseudomonadota</taxon>
        <taxon>Alphaproteobacteria</taxon>
        <taxon>Hyphomicrobiales</taxon>
        <taxon>Xanthobacteraceae</taxon>
        <taxon>Pseudolabrys</taxon>
    </lineage>
</organism>
<dbReference type="InterPro" id="IPR011250">
    <property type="entry name" value="OMP/PagP_B-barrel"/>
</dbReference>
<dbReference type="Pfam" id="PF13505">
    <property type="entry name" value="OMP_b-brl"/>
    <property type="match status" value="1"/>
</dbReference>
<keyword evidence="6" id="KW-0812">Transmembrane</keyword>
<dbReference type="PANTHER" id="PTHR34001">
    <property type="entry name" value="BLL7405 PROTEIN"/>
    <property type="match status" value="1"/>
</dbReference>
<dbReference type="OrthoDB" id="9815357at2"/>
<evidence type="ECO:0000256" key="1">
    <source>
        <dbReference type="ARBA" id="ARBA00004442"/>
    </source>
</evidence>
<dbReference type="KEGG" id="ptaw:DW352_00410"/>
<gene>
    <name evidence="8" type="ORF">DW352_00410</name>
</gene>
<dbReference type="PANTHER" id="PTHR34001:SF3">
    <property type="entry name" value="BLL7405 PROTEIN"/>
    <property type="match status" value="1"/>
</dbReference>
<comment type="subcellular location">
    <subcellularLocation>
        <location evidence="1">Cell outer membrane</location>
    </subcellularLocation>
</comment>
<feature type="domain" description="Outer membrane protein beta-barrel" evidence="7">
    <location>
        <begin position="66"/>
        <end position="268"/>
    </location>
</feature>
<evidence type="ECO:0000256" key="3">
    <source>
        <dbReference type="ARBA" id="ARBA00023136"/>
    </source>
</evidence>
<feature type="transmembrane region" description="Helical" evidence="6">
    <location>
        <begin position="51"/>
        <end position="71"/>
    </location>
</feature>
<keyword evidence="4" id="KW-0998">Cell outer membrane</keyword>
<keyword evidence="9" id="KW-1185">Reference proteome</keyword>
<evidence type="ECO:0000313" key="9">
    <source>
        <dbReference type="Proteomes" id="UP000254889"/>
    </source>
</evidence>
<dbReference type="SUPFAM" id="SSF56925">
    <property type="entry name" value="OMPA-like"/>
    <property type="match status" value="1"/>
</dbReference>
<evidence type="ECO:0000256" key="4">
    <source>
        <dbReference type="ARBA" id="ARBA00023237"/>
    </source>
</evidence>
<keyword evidence="2" id="KW-0732">Signal</keyword>
<dbReference type="GO" id="GO:0009279">
    <property type="term" value="C:cell outer membrane"/>
    <property type="evidence" value="ECO:0007669"/>
    <property type="project" value="UniProtKB-SubCell"/>
</dbReference>
<dbReference type="Gene3D" id="2.40.160.20">
    <property type="match status" value="1"/>
</dbReference>
<feature type="transmembrane region" description="Helical" evidence="6">
    <location>
        <begin position="83"/>
        <end position="101"/>
    </location>
</feature>
<comment type="similarity">
    <text evidence="5">Belongs to the Omp25/RopB family.</text>
</comment>
<evidence type="ECO:0000256" key="6">
    <source>
        <dbReference type="SAM" id="Phobius"/>
    </source>
</evidence>
<evidence type="ECO:0000259" key="7">
    <source>
        <dbReference type="Pfam" id="PF13505"/>
    </source>
</evidence>